<evidence type="ECO:0000313" key="4">
    <source>
        <dbReference type="EMBL" id="KAL1884884.1"/>
    </source>
</evidence>
<dbReference type="Pfam" id="PF00226">
    <property type="entry name" value="DnaJ"/>
    <property type="match status" value="1"/>
</dbReference>
<dbReference type="PRINTS" id="PR00625">
    <property type="entry name" value="JDOMAIN"/>
</dbReference>
<dbReference type="PROSITE" id="PS50076">
    <property type="entry name" value="DNAJ_2"/>
    <property type="match status" value="1"/>
</dbReference>
<feature type="compositionally biased region" description="Polar residues" evidence="2">
    <location>
        <begin position="195"/>
        <end position="204"/>
    </location>
</feature>
<keyword evidence="5" id="KW-1185">Reference proteome</keyword>
<dbReference type="InterPro" id="IPR018253">
    <property type="entry name" value="DnaJ_domain_CS"/>
</dbReference>
<dbReference type="PROSITE" id="PS50293">
    <property type="entry name" value="TPR_REGION"/>
    <property type="match status" value="1"/>
</dbReference>
<dbReference type="CDD" id="cd06257">
    <property type="entry name" value="DnaJ"/>
    <property type="match status" value="1"/>
</dbReference>
<name>A0ABR3YBQ0_9EURO</name>
<feature type="repeat" description="TPR" evidence="1">
    <location>
        <begin position="224"/>
        <end position="257"/>
    </location>
</feature>
<dbReference type="SUPFAM" id="SSF48452">
    <property type="entry name" value="TPR-like"/>
    <property type="match status" value="2"/>
</dbReference>
<proteinExistence type="predicted"/>
<feature type="compositionally biased region" description="Basic and acidic residues" evidence="2">
    <location>
        <begin position="19"/>
        <end position="54"/>
    </location>
</feature>
<protein>
    <recommendedName>
        <fullName evidence="3">J domain-containing protein</fullName>
    </recommendedName>
</protein>
<dbReference type="Proteomes" id="UP001583193">
    <property type="component" value="Unassembled WGS sequence"/>
</dbReference>
<dbReference type="PROSITE" id="PS50005">
    <property type="entry name" value="TPR"/>
    <property type="match status" value="5"/>
</dbReference>
<dbReference type="InterPro" id="IPR052758">
    <property type="entry name" value="SRC_co-chaperone"/>
</dbReference>
<dbReference type="Pfam" id="PF13432">
    <property type="entry name" value="TPR_16"/>
    <property type="match status" value="1"/>
</dbReference>
<dbReference type="Pfam" id="PF13414">
    <property type="entry name" value="TPR_11"/>
    <property type="match status" value="1"/>
</dbReference>
<feature type="compositionally biased region" description="Pro residues" evidence="2">
    <location>
        <begin position="210"/>
        <end position="222"/>
    </location>
</feature>
<dbReference type="SMART" id="SM00271">
    <property type="entry name" value="DnaJ"/>
    <property type="match status" value="1"/>
</dbReference>
<feature type="region of interest" description="Disordered" evidence="2">
    <location>
        <begin position="1"/>
        <end position="226"/>
    </location>
</feature>
<feature type="repeat" description="TPR" evidence="1">
    <location>
        <begin position="409"/>
        <end position="442"/>
    </location>
</feature>
<accession>A0ABR3YBQ0</accession>
<feature type="compositionally biased region" description="Pro residues" evidence="2">
    <location>
        <begin position="84"/>
        <end position="93"/>
    </location>
</feature>
<feature type="compositionally biased region" description="Basic and acidic residues" evidence="2">
    <location>
        <begin position="65"/>
        <end position="74"/>
    </location>
</feature>
<dbReference type="SUPFAM" id="SSF46565">
    <property type="entry name" value="Chaperone J-domain"/>
    <property type="match status" value="1"/>
</dbReference>
<organism evidence="4 5">
    <name type="scientific">Paecilomyces lecythidis</name>
    <dbReference type="NCBI Taxonomy" id="3004212"/>
    <lineage>
        <taxon>Eukaryota</taxon>
        <taxon>Fungi</taxon>
        <taxon>Dikarya</taxon>
        <taxon>Ascomycota</taxon>
        <taxon>Pezizomycotina</taxon>
        <taxon>Eurotiomycetes</taxon>
        <taxon>Eurotiomycetidae</taxon>
        <taxon>Eurotiales</taxon>
        <taxon>Thermoascaceae</taxon>
        <taxon>Paecilomyces</taxon>
    </lineage>
</organism>
<feature type="compositionally biased region" description="Low complexity" evidence="2">
    <location>
        <begin position="181"/>
        <end position="194"/>
    </location>
</feature>
<dbReference type="SMART" id="SM00028">
    <property type="entry name" value="TPR"/>
    <property type="match status" value="6"/>
</dbReference>
<feature type="compositionally biased region" description="Low complexity" evidence="2">
    <location>
        <begin position="94"/>
        <end position="108"/>
    </location>
</feature>
<dbReference type="InterPro" id="IPR036869">
    <property type="entry name" value="J_dom_sf"/>
</dbReference>
<feature type="repeat" description="TPR" evidence="1">
    <location>
        <begin position="493"/>
        <end position="526"/>
    </location>
</feature>
<feature type="compositionally biased region" description="Low complexity" evidence="2">
    <location>
        <begin position="120"/>
        <end position="139"/>
    </location>
</feature>
<comment type="caution">
    <text evidence="4">The sequence shown here is derived from an EMBL/GenBank/DDBJ whole genome shotgun (WGS) entry which is preliminary data.</text>
</comment>
<gene>
    <name evidence="4" type="ORF">Plec18167_001540</name>
</gene>
<reference evidence="4 5" key="1">
    <citation type="journal article" date="2024" name="IMA Fungus">
        <title>IMA Genome - F19 : A genome assembly and annotation guide to empower mycologists, including annotated draft genome sequences of Ceratocystis pirilliformis, Diaporthe australafricana, Fusarium ophioides, Paecilomyces lecythidis, and Sporothrix stenoceras.</title>
        <authorList>
            <person name="Aylward J."/>
            <person name="Wilson A.M."/>
            <person name="Visagie C.M."/>
            <person name="Spraker J."/>
            <person name="Barnes I."/>
            <person name="Buitendag C."/>
            <person name="Ceriani C."/>
            <person name="Del Mar Angel L."/>
            <person name="du Plessis D."/>
            <person name="Fuchs T."/>
            <person name="Gasser K."/>
            <person name="Kramer D."/>
            <person name="Li W."/>
            <person name="Munsamy K."/>
            <person name="Piso A."/>
            <person name="Price J.L."/>
            <person name="Sonnekus B."/>
            <person name="Thomas C."/>
            <person name="van der Nest A."/>
            <person name="van Dijk A."/>
            <person name="van Heerden A."/>
            <person name="van Vuuren N."/>
            <person name="Yilmaz N."/>
            <person name="Duong T.A."/>
            <person name="van der Merwe N.A."/>
            <person name="Wingfield M.J."/>
            <person name="Wingfield B.D."/>
        </authorList>
    </citation>
    <scope>NUCLEOTIDE SEQUENCE [LARGE SCALE GENOMIC DNA]</scope>
    <source>
        <strain evidence="4 5">CMW 18167</strain>
    </source>
</reference>
<dbReference type="InterPro" id="IPR001623">
    <property type="entry name" value="DnaJ_domain"/>
</dbReference>
<evidence type="ECO:0000256" key="1">
    <source>
        <dbReference type="PROSITE-ProRule" id="PRU00339"/>
    </source>
</evidence>
<feature type="domain" description="J" evidence="3">
    <location>
        <begin position="581"/>
        <end position="646"/>
    </location>
</feature>
<dbReference type="PANTHER" id="PTHR44200">
    <property type="entry name" value="DNAJ HOMOLOG SUBFAMILY C MEMBER 7"/>
    <property type="match status" value="1"/>
</dbReference>
<dbReference type="PROSITE" id="PS00636">
    <property type="entry name" value="DNAJ_1"/>
    <property type="match status" value="1"/>
</dbReference>
<keyword evidence="1" id="KW-0802">TPR repeat</keyword>
<dbReference type="Gene3D" id="1.10.287.110">
    <property type="entry name" value="DnaJ domain"/>
    <property type="match status" value="1"/>
</dbReference>
<evidence type="ECO:0000313" key="5">
    <source>
        <dbReference type="Proteomes" id="UP001583193"/>
    </source>
</evidence>
<feature type="compositionally biased region" description="Basic and acidic residues" evidence="2">
    <location>
        <begin position="158"/>
        <end position="176"/>
    </location>
</feature>
<sequence>MVLNHLFSKSPDKHKTKTKTKEKEKEKEKEKDREKDRERSERVKGREKDHRIDPRIVIPPPPPKDPPRSPETARPHPHPHPHSYPHPTHPPSHPSSTASSPRKSPTKSVRSSHRDYFQHSRSSSTTSPSKRSFTISRRYSSARDYRDHDSHPLNLPPDELRRLTAMAAREDARSSMDVEESPSSSTTAPVTSPSGETTNGASSAQEDRSPTPPPHRSSPPAPDAESFKLAGNKFYKAGDYERAVQEYNKAIEINPNSSAYLSNRAAAYLSAARYLEALEDCQRAHELDPTNPKIMHRLARILTYLGRPAEALDVLSRVQPPASATDRAPAEKMLRFISQAEETLRNEKGGSMAMFCLDQARQGLGTGVKQPRKWALLTGEAHLKMGNDNAFGKAQDIAIGLLRENNQDPDALLLRARAFYGQGDNDQAVKYLRMCLSLDPDSKQAIKMLRMVQRLTRTKEEGNSAFKARDYRKAIELWTTTLEIDPDNKDVNSKVLGNRAQAHINLKEYDDAIKDSTEALRLDPSYLKAQKIRAKAHGAAGNWEEAIKDYKAVAEVNPGEKGIQEDIRNAEFELKKSQRKDYYKILGVSKDASDHEIKKAYRKLAIQYHPDKNRNSEDSDAKFKEIGEAYETLIDPQKRASYDNGDDLMDPADMFGRGGFSSNMGGMGATTIDPNILFNMMNGGGGFASAGGHPFGGRGGFGGGFPF</sequence>
<dbReference type="EMBL" id="JAVDPF010000003">
    <property type="protein sequence ID" value="KAL1884884.1"/>
    <property type="molecule type" value="Genomic_DNA"/>
</dbReference>
<dbReference type="InterPro" id="IPR011990">
    <property type="entry name" value="TPR-like_helical_dom_sf"/>
</dbReference>
<feature type="repeat" description="TPR" evidence="1">
    <location>
        <begin position="258"/>
        <end position="291"/>
    </location>
</feature>
<evidence type="ECO:0000259" key="3">
    <source>
        <dbReference type="PROSITE" id="PS50076"/>
    </source>
</evidence>
<dbReference type="PANTHER" id="PTHR44200:SF1">
    <property type="entry name" value="DNAJ HOMOLOG SUBFAMILY C MEMBER 7"/>
    <property type="match status" value="1"/>
</dbReference>
<dbReference type="Gene3D" id="1.25.40.10">
    <property type="entry name" value="Tetratricopeptide repeat domain"/>
    <property type="match status" value="1"/>
</dbReference>
<feature type="repeat" description="TPR" evidence="1">
    <location>
        <begin position="455"/>
        <end position="488"/>
    </location>
</feature>
<dbReference type="InterPro" id="IPR019734">
    <property type="entry name" value="TPR_rpt"/>
</dbReference>
<dbReference type="Pfam" id="PF13174">
    <property type="entry name" value="TPR_6"/>
    <property type="match status" value="1"/>
</dbReference>
<evidence type="ECO:0000256" key="2">
    <source>
        <dbReference type="SAM" id="MobiDB-lite"/>
    </source>
</evidence>
<feature type="compositionally biased region" description="Basic and acidic residues" evidence="2">
    <location>
        <begin position="141"/>
        <end position="151"/>
    </location>
</feature>